<protein>
    <submittedName>
        <fullName evidence="2">Uncharacterized protein</fullName>
    </submittedName>
</protein>
<evidence type="ECO:0000313" key="2">
    <source>
        <dbReference type="EMBL" id="KAK2028926.1"/>
    </source>
</evidence>
<proteinExistence type="predicted"/>
<evidence type="ECO:0000256" key="1">
    <source>
        <dbReference type="SAM" id="SignalP"/>
    </source>
</evidence>
<evidence type="ECO:0000313" key="3">
    <source>
        <dbReference type="Proteomes" id="UP001232148"/>
    </source>
</evidence>
<reference evidence="2" key="1">
    <citation type="submission" date="2021-06" db="EMBL/GenBank/DDBJ databases">
        <title>Comparative genomics, transcriptomics and evolutionary studies reveal genomic signatures of adaptation to plant cell wall in hemibiotrophic fungi.</title>
        <authorList>
            <consortium name="DOE Joint Genome Institute"/>
            <person name="Baroncelli R."/>
            <person name="Diaz J.F."/>
            <person name="Benocci T."/>
            <person name="Peng M."/>
            <person name="Battaglia E."/>
            <person name="Haridas S."/>
            <person name="Andreopoulos W."/>
            <person name="Labutti K."/>
            <person name="Pangilinan J."/>
            <person name="Floch G.L."/>
            <person name="Makela M.R."/>
            <person name="Henrissat B."/>
            <person name="Grigoriev I.V."/>
            <person name="Crouch J.A."/>
            <person name="De Vries R.P."/>
            <person name="Sukno S.A."/>
            <person name="Thon M.R."/>
        </authorList>
    </citation>
    <scope>NUCLEOTIDE SEQUENCE</scope>
    <source>
        <strain evidence="2">MAFF235873</strain>
    </source>
</reference>
<name>A0AAD9HIX7_9PEZI</name>
<dbReference type="Proteomes" id="UP001232148">
    <property type="component" value="Unassembled WGS sequence"/>
</dbReference>
<keyword evidence="3" id="KW-1185">Reference proteome</keyword>
<accession>A0AAD9HIX7</accession>
<sequence>MTKPINILLALASILYPLVEAKACTEGLEYCGYNLLKKGNYMREIDDELRRVGLPREDPYERHSLFHCGSNGWIRWSVYCGNCVDGGSGKDDFCR</sequence>
<dbReference type="EMBL" id="MU842871">
    <property type="protein sequence ID" value="KAK2028926.1"/>
    <property type="molecule type" value="Genomic_DNA"/>
</dbReference>
<feature type="signal peptide" evidence="1">
    <location>
        <begin position="1"/>
        <end position="21"/>
    </location>
</feature>
<dbReference type="AlphaFoldDB" id="A0AAD9HIX7"/>
<comment type="caution">
    <text evidence="2">The sequence shown here is derived from an EMBL/GenBank/DDBJ whole genome shotgun (WGS) entry which is preliminary data.</text>
</comment>
<organism evidence="2 3">
    <name type="scientific">Colletotrichum zoysiae</name>
    <dbReference type="NCBI Taxonomy" id="1216348"/>
    <lineage>
        <taxon>Eukaryota</taxon>
        <taxon>Fungi</taxon>
        <taxon>Dikarya</taxon>
        <taxon>Ascomycota</taxon>
        <taxon>Pezizomycotina</taxon>
        <taxon>Sordariomycetes</taxon>
        <taxon>Hypocreomycetidae</taxon>
        <taxon>Glomerellales</taxon>
        <taxon>Glomerellaceae</taxon>
        <taxon>Colletotrichum</taxon>
        <taxon>Colletotrichum graminicola species complex</taxon>
    </lineage>
</organism>
<keyword evidence="1" id="KW-0732">Signal</keyword>
<gene>
    <name evidence="2" type="ORF">LX32DRAFT_728370</name>
</gene>
<feature type="chain" id="PRO_5042127778" evidence="1">
    <location>
        <begin position="22"/>
        <end position="95"/>
    </location>
</feature>